<keyword evidence="2" id="KW-1185">Reference proteome</keyword>
<reference evidence="1 2" key="2">
    <citation type="journal article" date="2022" name="Mol. Ecol. Resour.">
        <title>The genomes of chicory, endive, great burdock and yacon provide insights into Asteraceae paleo-polyploidization history and plant inulin production.</title>
        <authorList>
            <person name="Fan W."/>
            <person name="Wang S."/>
            <person name="Wang H."/>
            <person name="Wang A."/>
            <person name="Jiang F."/>
            <person name="Liu H."/>
            <person name="Zhao H."/>
            <person name="Xu D."/>
            <person name="Zhang Y."/>
        </authorList>
    </citation>
    <scope>NUCLEOTIDE SEQUENCE [LARGE SCALE GENOMIC DNA]</scope>
    <source>
        <strain evidence="2">cv. Yunnan</strain>
        <tissue evidence="1">Leaves</tissue>
    </source>
</reference>
<proteinExistence type="predicted"/>
<evidence type="ECO:0000313" key="2">
    <source>
        <dbReference type="Proteomes" id="UP001056120"/>
    </source>
</evidence>
<organism evidence="1 2">
    <name type="scientific">Smallanthus sonchifolius</name>
    <dbReference type="NCBI Taxonomy" id="185202"/>
    <lineage>
        <taxon>Eukaryota</taxon>
        <taxon>Viridiplantae</taxon>
        <taxon>Streptophyta</taxon>
        <taxon>Embryophyta</taxon>
        <taxon>Tracheophyta</taxon>
        <taxon>Spermatophyta</taxon>
        <taxon>Magnoliopsida</taxon>
        <taxon>eudicotyledons</taxon>
        <taxon>Gunneridae</taxon>
        <taxon>Pentapetalae</taxon>
        <taxon>asterids</taxon>
        <taxon>campanulids</taxon>
        <taxon>Asterales</taxon>
        <taxon>Asteraceae</taxon>
        <taxon>Asteroideae</taxon>
        <taxon>Heliantheae alliance</taxon>
        <taxon>Millerieae</taxon>
        <taxon>Smallanthus</taxon>
    </lineage>
</organism>
<comment type="caution">
    <text evidence="1">The sequence shown here is derived from an EMBL/GenBank/DDBJ whole genome shotgun (WGS) entry which is preliminary data.</text>
</comment>
<dbReference type="EMBL" id="CM042020">
    <property type="protein sequence ID" value="KAI3821731.1"/>
    <property type="molecule type" value="Genomic_DNA"/>
</dbReference>
<sequence length="157" mass="17970">MPQTSIQVCEIFDVWGIDFVGPFPPSRENQYILVAVNHVSKWVEAQALPTNDARVVIRFLKRLFTWFGTPKALISDRGTHFCNSQLEKTLKRYGCTHKLSTPYHPQANAQVKVTNRAIKRILEKVVSPNRKGWSDKLKDALWALRTAYKTPIGTTPY</sequence>
<accession>A0ACB9JPE6</accession>
<protein>
    <submittedName>
        <fullName evidence="1">Uncharacterized protein</fullName>
    </submittedName>
</protein>
<name>A0ACB9JPE6_9ASTR</name>
<dbReference type="Proteomes" id="UP001056120">
    <property type="component" value="Linkage Group LG03"/>
</dbReference>
<gene>
    <name evidence="1" type="ORF">L1987_09303</name>
</gene>
<evidence type="ECO:0000313" key="1">
    <source>
        <dbReference type="EMBL" id="KAI3821731.1"/>
    </source>
</evidence>
<reference evidence="2" key="1">
    <citation type="journal article" date="2022" name="Mol. Ecol. Resour.">
        <title>The genomes of chicory, endive, great burdock and yacon provide insights into Asteraceae palaeo-polyploidization history and plant inulin production.</title>
        <authorList>
            <person name="Fan W."/>
            <person name="Wang S."/>
            <person name="Wang H."/>
            <person name="Wang A."/>
            <person name="Jiang F."/>
            <person name="Liu H."/>
            <person name="Zhao H."/>
            <person name="Xu D."/>
            <person name="Zhang Y."/>
        </authorList>
    </citation>
    <scope>NUCLEOTIDE SEQUENCE [LARGE SCALE GENOMIC DNA]</scope>
    <source>
        <strain evidence="2">cv. Yunnan</strain>
    </source>
</reference>